<proteinExistence type="predicted"/>
<accession>A0ABM8K6P7</accession>
<dbReference type="RefSeq" id="WP_338612550.1">
    <property type="nucleotide sequence ID" value="NZ_AP029022.1"/>
</dbReference>
<sequence>MLLIEDLLKNKLTYILIVLIIIIYSRQTQIIIDFPKILNYMIFVFIVIILFIINFYYEKRKKEKMNFWVNLFAIIFFSLFFTFAIKIPLNIIIINSKENIVFKEDCKIINFISGRFDRIAFLMNNKVHEIGYNNDSHLTRTVIRDNYLLRIEYNNSLFDTKVIKESSLVKK</sequence>
<gene>
    <name evidence="2" type="ORF">CRDW_20320</name>
</gene>
<dbReference type="EMBL" id="AP029022">
    <property type="protein sequence ID" value="BEV04658.1"/>
    <property type="molecule type" value="Genomic_DNA"/>
</dbReference>
<evidence type="ECO:0000313" key="3">
    <source>
        <dbReference type="Proteomes" id="UP001380186"/>
    </source>
</evidence>
<keyword evidence="1" id="KW-0472">Membrane</keyword>
<evidence type="ECO:0000313" key="2">
    <source>
        <dbReference type="EMBL" id="BEV04658.1"/>
    </source>
</evidence>
<feature type="transmembrane region" description="Helical" evidence="1">
    <location>
        <begin position="69"/>
        <end position="89"/>
    </location>
</feature>
<keyword evidence="1" id="KW-0812">Transmembrane</keyword>
<keyword evidence="3" id="KW-1185">Reference proteome</keyword>
<protein>
    <submittedName>
        <fullName evidence="2">Uncharacterized protein</fullName>
    </submittedName>
</protein>
<keyword evidence="1" id="KW-1133">Transmembrane helix</keyword>
<feature type="transmembrane region" description="Helical" evidence="1">
    <location>
        <begin position="12"/>
        <end position="32"/>
    </location>
</feature>
<reference evidence="2 3" key="1">
    <citation type="journal article" date="2020" name="Microbes Environ.">
        <title>Synthetic bacterial community of duckweed: a simple and stable system to study plant-microbe interactions.</title>
        <authorList>
            <person name="Ishizawa H."/>
            <person name="Tada M."/>
            <person name="Kuroda M."/>
            <person name="Inoue D."/>
            <person name="Futamata H."/>
            <person name="Ike M."/>
        </authorList>
    </citation>
    <scope>NUCLEOTIDE SEQUENCE [LARGE SCALE GENOMIC DNA]</scope>
    <source>
        <strain evidence="2 3">DW100</strain>
    </source>
</reference>
<feature type="transmembrane region" description="Helical" evidence="1">
    <location>
        <begin position="38"/>
        <end position="57"/>
    </location>
</feature>
<evidence type="ECO:0000256" key="1">
    <source>
        <dbReference type="SAM" id="Phobius"/>
    </source>
</evidence>
<name>A0ABM8K6P7_9FLAO</name>
<dbReference type="Proteomes" id="UP001380186">
    <property type="component" value="Chromosome"/>
</dbReference>
<organism evidence="2 3">
    <name type="scientific">Chryseobacterium gambrini</name>
    <dbReference type="NCBI Taxonomy" id="373672"/>
    <lineage>
        <taxon>Bacteria</taxon>
        <taxon>Pseudomonadati</taxon>
        <taxon>Bacteroidota</taxon>
        <taxon>Flavobacteriia</taxon>
        <taxon>Flavobacteriales</taxon>
        <taxon>Weeksellaceae</taxon>
        <taxon>Chryseobacterium group</taxon>
        <taxon>Chryseobacterium</taxon>
    </lineage>
</organism>